<accession>A0A370L257</accession>
<dbReference type="InterPro" id="IPR052155">
    <property type="entry name" value="Biofilm_reg_signaling"/>
</dbReference>
<comment type="caution">
    <text evidence="3">The sequence shown here is derived from an EMBL/GenBank/DDBJ whole genome shotgun (WGS) entry which is preliminary data.</text>
</comment>
<dbReference type="RefSeq" id="WP_114831504.1">
    <property type="nucleotide sequence ID" value="NZ_QQTO01000016.1"/>
</dbReference>
<evidence type="ECO:0000259" key="2">
    <source>
        <dbReference type="PROSITE" id="PS50883"/>
    </source>
</evidence>
<dbReference type="InterPro" id="IPR000014">
    <property type="entry name" value="PAS"/>
</dbReference>
<dbReference type="CDD" id="cd00130">
    <property type="entry name" value="PAS"/>
    <property type="match status" value="1"/>
</dbReference>
<dbReference type="CDD" id="cd01948">
    <property type="entry name" value="EAL"/>
    <property type="match status" value="1"/>
</dbReference>
<dbReference type="SUPFAM" id="SSF141868">
    <property type="entry name" value="EAL domain-like"/>
    <property type="match status" value="1"/>
</dbReference>
<feature type="domain" description="PAS" evidence="1">
    <location>
        <begin position="51"/>
        <end position="90"/>
    </location>
</feature>
<dbReference type="InterPro" id="IPR013656">
    <property type="entry name" value="PAS_4"/>
</dbReference>
<dbReference type="PROSITE" id="PS50112">
    <property type="entry name" value="PAS"/>
    <property type="match status" value="1"/>
</dbReference>
<dbReference type="InterPro" id="IPR001633">
    <property type="entry name" value="EAL_dom"/>
</dbReference>
<dbReference type="Gene3D" id="3.30.450.20">
    <property type="entry name" value="PAS domain"/>
    <property type="match status" value="1"/>
</dbReference>
<dbReference type="SUPFAM" id="SSF55785">
    <property type="entry name" value="PYP-like sensor domain (PAS domain)"/>
    <property type="match status" value="1"/>
</dbReference>
<evidence type="ECO:0000313" key="3">
    <source>
        <dbReference type="EMBL" id="RDJ21050.1"/>
    </source>
</evidence>
<dbReference type="PANTHER" id="PTHR44757:SF2">
    <property type="entry name" value="BIOFILM ARCHITECTURE MAINTENANCE PROTEIN MBAA"/>
    <property type="match status" value="1"/>
</dbReference>
<dbReference type="EMBL" id="QQTP01000014">
    <property type="protein sequence ID" value="RDJ21050.1"/>
    <property type="molecule type" value="Genomic_DNA"/>
</dbReference>
<feature type="domain" description="EAL" evidence="2">
    <location>
        <begin position="189"/>
        <end position="436"/>
    </location>
</feature>
<protein>
    <submittedName>
        <fullName evidence="3">EAL domain-containing protein</fullName>
    </submittedName>
</protein>
<dbReference type="InterPro" id="IPR035919">
    <property type="entry name" value="EAL_sf"/>
</dbReference>
<dbReference type="SMART" id="SM00052">
    <property type="entry name" value="EAL"/>
    <property type="match status" value="1"/>
</dbReference>
<keyword evidence="4" id="KW-1185">Reference proteome</keyword>
<dbReference type="InterPro" id="IPR035965">
    <property type="entry name" value="PAS-like_dom_sf"/>
</dbReference>
<dbReference type="PANTHER" id="PTHR44757">
    <property type="entry name" value="DIGUANYLATE CYCLASE DGCP"/>
    <property type="match status" value="1"/>
</dbReference>
<organism evidence="3 4">
    <name type="scientific">Bosea caraganae</name>
    <dbReference type="NCBI Taxonomy" id="2763117"/>
    <lineage>
        <taxon>Bacteria</taxon>
        <taxon>Pseudomonadati</taxon>
        <taxon>Pseudomonadota</taxon>
        <taxon>Alphaproteobacteria</taxon>
        <taxon>Hyphomicrobiales</taxon>
        <taxon>Boseaceae</taxon>
        <taxon>Bosea</taxon>
    </lineage>
</organism>
<evidence type="ECO:0000313" key="4">
    <source>
        <dbReference type="Proteomes" id="UP000255207"/>
    </source>
</evidence>
<dbReference type="Pfam" id="PF08448">
    <property type="entry name" value="PAS_4"/>
    <property type="match status" value="1"/>
</dbReference>
<dbReference type="OrthoDB" id="9814202at2"/>
<dbReference type="AlphaFoldDB" id="A0A370L257"/>
<sequence>MFQAVAGPESAEQGFPSGATPLAPGLSALVENGFALPALLARPVEAARAVDDAWLAGILDQLPAAVYVTDAQGRIRYFNRAAATLAGREPRLGADLWCVTQRLLGKAGEPLAPADSPMAQALREGRALRGVELLAERPDGSRIRCLHNPTPLFDGQGRLVGGFNLLLDLGERGDVRIADPAEAGADGERLAFRRHLREAIETGAILLQYQPQFRANGEVVGFEALARWRDPVRGVISPATFIPAAEEGGLIAALGAHVLRSACREAAGWKKPLRIAVNLSPLEFESDELPGLVEAVLGETGLDPERLELEITEGVMVTDAVRAMATLSRLRALGVRIALDDFGTGYSSLSYLHRFPLTTLKIDRSFVATLGVTLEAAAITRAVIQLGHALGIEVVAEGVETPEQFDFLICEGCDLAQGYLLGRPLDASAYAHLTGG</sequence>
<name>A0A370L257_9HYPH</name>
<proteinExistence type="predicted"/>
<dbReference type="Gene3D" id="3.20.20.450">
    <property type="entry name" value="EAL domain"/>
    <property type="match status" value="1"/>
</dbReference>
<dbReference type="Pfam" id="PF00563">
    <property type="entry name" value="EAL"/>
    <property type="match status" value="1"/>
</dbReference>
<gene>
    <name evidence="3" type="ORF">DWE98_22255</name>
</gene>
<evidence type="ECO:0000259" key="1">
    <source>
        <dbReference type="PROSITE" id="PS50112"/>
    </source>
</evidence>
<dbReference type="PROSITE" id="PS50883">
    <property type="entry name" value="EAL"/>
    <property type="match status" value="1"/>
</dbReference>
<reference evidence="4" key="1">
    <citation type="submission" date="2018-07" db="EMBL/GenBank/DDBJ databases">
        <authorList>
            <person name="Safronova V.I."/>
            <person name="Chirak E.R."/>
            <person name="Sazanova A.L."/>
        </authorList>
    </citation>
    <scope>NUCLEOTIDE SEQUENCE [LARGE SCALE GENOMIC DNA]</scope>
    <source>
        <strain evidence="4">RCAM04685</strain>
    </source>
</reference>
<dbReference type="Proteomes" id="UP000255207">
    <property type="component" value="Unassembled WGS sequence"/>
</dbReference>